<accession>A0ACC2I197</accession>
<protein>
    <submittedName>
        <fullName evidence="1">Uncharacterized protein</fullName>
    </submittedName>
</protein>
<keyword evidence="2" id="KW-1185">Reference proteome</keyword>
<dbReference type="Proteomes" id="UP001153331">
    <property type="component" value="Unassembled WGS sequence"/>
</dbReference>
<evidence type="ECO:0000313" key="1">
    <source>
        <dbReference type="EMBL" id="KAJ8108875.1"/>
    </source>
</evidence>
<proteinExistence type="predicted"/>
<reference evidence="1" key="1">
    <citation type="submission" date="2022-11" db="EMBL/GenBank/DDBJ databases">
        <title>Genome Sequence of Boeremia exigua.</title>
        <authorList>
            <person name="Buettner E."/>
        </authorList>
    </citation>
    <scope>NUCLEOTIDE SEQUENCE</scope>
    <source>
        <strain evidence="1">CU02</strain>
    </source>
</reference>
<name>A0ACC2I197_9PLEO</name>
<sequence length="280" mass="30896">MSDHTKASKAQNLARIRDNQRRSRARRKEYLQELEAKLRGCEQLGIEASSEIQSAARKVLDENRKLRSLLLERGVSEADIVAALGGSIDKPFEHVSSTPVLKNVLERRIVSRKATSVSSPLLQPSRTASISCRLPSVPSLSTPSSRPAALSSCGSSSPTSMVSNMGTPPPESYHIPLYTAPLDPQIPDIKAEEVNYEYPYEPSQNQSWSFSQAYTYASDATAYYSTSSCVDAANIIRSMRPDADSMYHSEQGCAPFAQPYYNNNLLYPVAATYPQQIPRI</sequence>
<comment type="caution">
    <text evidence="1">The sequence shown here is derived from an EMBL/GenBank/DDBJ whole genome shotgun (WGS) entry which is preliminary data.</text>
</comment>
<evidence type="ECO:0000313" key="2">
    <source>
        <dbReference type="Proteomes" id="UP001153331"/>
    </source>
</evidence>
<gene>
    <name evidence="1" type="ORF">OPT61_g7866</name>
</gene>
<organism evidence="1 2">
    <name type="scientific">Boeremia exigua</name>
    <dbReference type="NCBI Taxonomy" id="749465"/>
    <lineage>
        <taxon>Eukaryota</taxon>
        <taxon>Fungi</taxon>
        <taxon>Dikarya</taxon>
        <taxon>Ascomycota</taxon>
        <taxon>Pezizomycotina</taxon>
        <taxon>Dothideomycetes</taxon>
        <taxon>Pleosporomycetidae</taxon>
        <taxon>Pleosporales</taxon>
        <taxon>Pleosporineae</taxon>
        <taxon>Didymellaceae</taxon>
        <taxon>Boeremia</taxon>
    </lineage>
</organism>
<dbReference type="EMBL" id="JAPHNI010000685">
    <property type="protein sequence ID" value="KAJ8108875.1"/>
    <property type="molecule type" value="Genomic_DNA"/>
</dbReference>